<dbReference type="InterPro" id="IPR001100">
    <property type="entry name" value="Pyr_nuc-diS_OxRdtase"/>
</dbReference>
<dbReference type="EMBL" id="JTJU01000043">
    <property type="protein sequence ID" value="OBX09486.1"/>
    <property type="molecule type" value="Genomic_DNA"/>
</dbReference>
<evidence type="ECO:0000256" key="12">
    <source>
        <dbReference type="ARBA" id="ARBA00023284"/>
    </source>
</evidence>
<keyword evidence="16" id="KW-0547">Nucleotide-binding</keyword>
<evidence type="ECO:0000256" key="10">
    <source>
        <dbReference type="ARBA" id="ARBA00023002"/>
    </source>
</evidence>
<dbReference type="InterPro" id="IPR023753">
    <property type="entry name" value="FAD/NAD-binding_dom"/>
</dbReference>
<keyword evidence="10 18" id="KW-0560">Oxidoreductase</keyword>
<comment type="subunit">
    <text evidence="3">Homodimer.</text>
</comment>
<dbReference type="PANTHER" id="PTHR42737">
    <property type="entry name" value="GLUTATHIONE REDUCTASE"/>
    <property type="match status" value="1"/>
</dbReference>
<evidence type="ECO:0000256" key="16">
    <source>
        <dbReference type="PIRSR" id="PIRSR000350-3"/>
    </source>
</evidence>
<comment type="subcellular location">
    <subcellularLocation>
        <location evidence="1">Cytoplasm</location>
    </subcellularLocation>
</comment>
<dbReference type="GO" id="GO:0045454">
    <property type="term" value="P:cell redox homeostasis"/>
    <property type="evidence" value="ECO:0007669"/>
    <property type="project" value="InterPro"/>
</dbReference>
<dbReference type="EC" id="1.8.1.7" evidence="4"/>
<dbReference type="Gene3D" id="3.30.390.30">
    <property type="match status" value="1"/>
</dbReference>
<keyword evidence="12 18" id="KW-0676">Redox-active center</keyword>
<evidence type="ECO:0000256" key="17">
    <source>
        <dbReference type="PIRSR" id="PIRSR000350-4"/>
    </source>
</evidence>
<dbReference type="GO" id="GO:0004362">
    <property type="term" value="F:glutathione-disulfide reductase (NADPH) activity"/>
    <property type="evidence" value="ECO:0007669"/>
    <property type="project" value="UniProtKB-EC"/>
</dbReference>
<evidence type="ECO:0000313" key="22">
    <source>
        <dbReference type="EMBL" id="OBX09486.1"/>
    </source>
</evidence>
<evidence type="ECO:0000313" key="24">
    <source>
        <dbReference type="Proteomes" id="UP000092649"/>
    </source>
</evidence>
<dbReference type="PIRSF" id="PIRSF000350">
    <property type="entry name" value="Mercury_reductase_MerA"/>
    <property type="match status" value="1"/>
</dbReference>
<keyword evidence="24" id="KW-1185">Reference proteome</keyword>
<dbReference type="RefSeq" id="WP_066108979.1">
    <property type="nucleotide sequence ID" value="NZ_CP103875.1"/>
</dbReference>
<dbReference type="Gene3D" id="3.50.50.60">
    <property type="entry name" value="FAD/NAD(P)-binding domain"/>
    <property type="match status" value="2"/>
</dbReference>
<dbReference type="FunFam" id="3.50.50.60:FF:000030">
    <property type="entry name" value="Glutathione reductase"/>
    <property type="match status" value="1"/>
</dbReference>
<evidence type="ECO:0000313" key="21">
    <source>
        <dbReference type="EMBL" id="OBW92484.1"/>
    </source>
</evidence>
<dbReference type="InterPro" id="IPR012999">
    <property type="entry name" value="Pyr_OxRdtase_I_AS"/>
</dbReference>
<dbReference type="InterPro" id="IPR016156">
    <property type="entry name" value="FAD/NAD-linked_Rdtase_dimer_sf"/>
</dbReference>
<dbReference type="Pfam" id="PF07992">
    <property type="entry name" value="Pyr_redox_2"/>
    <property type="match status" value="1"/>
</dbReference>
<dbReference type="PATRIC" id="fig|505341.3.peg.1771"/>
<dbReference type="NCBIfam" id="NF004776">
    <property type="entry name" value="PRK06116.1"/>
    <property type="match status" value="1"/>
</dbReference>
<name>A0A1A7NU02_9PAST</name>
<feature type="binding site" evidence="16">
    <location>
        <position position="262"/>
    </location>
    <ligand>
        <name>NAD(+)</name>
        <dbReference type="ChEBI" id="CHEBI:57540"/>
    </ligand>
</feature>
<dbReference type="PRINTS" id="PR00411">
    <property type="entry name" value="PNDRDTASEI"/>
</dbReference>
<dbReference type="InterPro" id="IPR004099">
    <property type="entry name" value="Pyr_nucl-diS_OxRdtase_dimer"/>
</dbReference>
<comment type="caution">
    <text evidence="21">The sequence shown here is derived from an EMBL/GenBank/DDBJ whole genome shotgun (WGS) entry which is preliminary data.</text>
</comment>
<evidence type="ECO:0000256" key="15">
    <source>
        <dbReference type="PIRSR" id="PIRSR000350-2"/>
    </source>
</evidence>
<evidence type="ECO:0000259" key="20">
    <source>
        <dbReference type="Pfam" id="PF07992"/>
    </source>
</evidence>
<dbReference type="InterPro" id="IPR006322">
    <property type="entry name" value="Glutathione_Rdtase_euk/bac"/>
</dbReference>
<dbReference type="AlphaFoldDB" id="A0A1A7NU02"/>
<dbReference type="Proteomes" id="UP000092649">
    <property type="component" value="Unassembled WGS sequence"/>
</dbReference>
<reference evidence="23 24" key="1">
    <citation type="submission" date="2014-11" db="EMBL/GenBank/DDBJ databases">
        <title>Pan-genome of Gallibacterium spp.</title>
        <authorList>
            <person name="Kudirkiene E."/>
            <person name="Bojesen A.M."/>
        </authorList>
    </citation>
    <scope>NUCLEOTIDE SEQUENCE [LARGE SCALE GENOMIC DNA]</scope>
    <source>
        <strain evidence="22 23">18469/18</strain>
        <strain evidence="21 24">F150</strain>
    </source>
</reference>
<dbReference type="Proteomes" id="UP000092527">
    <property type="component" value="Unassembled WGS sequence"/>
</dbReference>
<dbReference type="SUPFAM" id="SSF51905">
    <property type="entry name" value="FAD/NAD(P)-binding domain"/>
    <property type="match status" value="1"/>
</dbReference>
<evidence type="ECO:0000256" key="9">
    <source>
        <dbReference type="ARBA" id="ARBA00022857"/>
    </source>
</evidence>
<dbReference type="InterPro" id="IPR036188">
    <property type="entry name" value="FAD/NAD-bd_sf"/>
</dbReference>
<evidence type="ECO:0000256" key="18">
    <source>
        <dbReference type="RuleBase" id="RU003691"/>
    </source>
</evidence>
<dbReference type="FunFam" id="3.30.390.30:FF:000003">
    <property type="entry name" value="Glutathione reductase"/>
    <property type="match status" value="1"/>
</dbReference>
<feature type="binding site" evidence="16">
    <location>
        <position position="303"/>
    </location>
    <ligand>
        <name>FAD</name>
        <dbReference type="ChEBI" id="CHEBI:57692"/>
    </ligand>
</feature>
<feature type="binding site" evidence="16">
    <location>
        <begin position="174"/>
        <end position="181"/>
    </location>
    <ligand>
        <name>NAD(+)</name>
        <dbReference type="ChEBI" id="CHEBI:57540"/>
    </ligand>
</feature>
<feature type="binding site" evidence="16">
    <location>
        <position position="51"/>
    </location>
    <ligand>
        <name>FAD</name>
        <dbReference type="ChEBI" id="CHEBI:57692"/>
    </ligand>
</feature>
<feature type="disulfide bond" description="Redox-active" evidence="17">
    <location>
        <begin position="42"/>
        <end position="47"/>
    </location>
</feature>
<dbReference type="EMBL" id="JTJL01000048">
    <property type="protein sequence ID" value="OBW92484.1"/>
    <property type="molecule type" value="Genomic_DNA"/>
</dbReference>
<evidence type="ECO:0000256" key="13">
    <source>
        <dbReference type="ARBA" id="ARBA00049142"/>
    </source>
</evidence>
<evidence type="ECO:0000256" key="11">
    <source>
        <dbReference type="ARBA" id="ARBA00023157"/>
    </source>
</evidence>
<feature type="active site" description="Proton acceptor" evidence="15">
    <location>
        <position position="439"/>
    </location>
</feature>
<keyword evidence="8 16" id="KW-0274">FAD</keyword>
<dbReference type="GO" id="GO:0034599">
    <property type="term" value="P:cellular response to oxidative stress"/>
    <property type="evidence" value="ECO:0007669"/>
    <property type="project" value="TreeGrafter"/>
</dbReference>
<evidence type="ECO:0000256" key="4">
    <source>
        <dbReference type="ARBA" id="ARBA00012607"/>
    </source>
</evidence>
<evidence type="ECO:0000256" key="5">
    <source>
        <dbReference type="ARBA" id="ARBA00017111"/>
    </source>
</evidence>
<comment type="cofactor">
    <cofactor evidence="16">
        <name>FAD</name>
        <dbReference type="ChEBI" id="CHEBI:57692"/>
    </cofactor>
    <text evidence="16">Binds 1 FAD per subunit.</text>
</comment>
<comment type="catalytic activity">
    <reaction evidence="13">
        <text>2 glutathione + NADP(+) = glutathione disulfide + NADPH + H(+)</text>
        <dbReference type="Rhea" id="RHEA:11740"/>
        <dbReference type="ChEBI" id="CHEBI:15378"/>
        <dbReference type="ChEBI" id="CHEBI:57783"/>
        <dbReference type="ChEBI" id="CHEBI:57925"/>
        <dbReference type="ChEBI" id="CHEBI:58297"/>
        <dbReference type="ChEBI" id="CHEBI:58349"/>
        <dbReference type="EC" id="1.8.1.7"/>
    </reaction>
</comment>
<dbReference type="PRINTS" id="PR00368">
    <property type="entry name" value="FADPNR"/>
</dbReference>
<evidence type="ECO:0000256" key="7">
    <source>
        <dbReference type="ARBA" id="ARBA00022630"/>
    </source>
</evidence>
<keyword evidence="7 18" id="KW-0285">Flavoprotein</keyword>
<sequence>MMREYDYIAIGGGSGGIASINRAASYGKKCAIIEAKYLGGTCVNVGCVPKKVMWYGAQIAEAINLYAPDYGFDVTVNRFDFAKLRESREAYIDRIHQSYERVLGNNKVDVIRGFAKFVDANTVEVNGEQIRAKHILIATGGRPSHPNIEGAEYGIDSDGVFALTELPKRVAVVGAGYIAVELAGVLHNLGVETHLFVRKHAPLRNFDPLIVETLVEIMNNEGATLHTQAVPQKVVKNADGSLTLFLEDGRSQTVDCLVWAIGRVPMTDNLNLEAAGVKTNSKGFIEVDKYQNTNVKGIYAVGDNTGAVELTPVAVAAGRRLSERLFNNKPNEHLDYNLIPTVVFSHPPIGTVGLTEPQAIEQYGAEQVKVYKSTFTSMYTAVTQHRQPCRMKLVCVGAEEKIVGLHGIGFGVDEMIQGFAVAIKMGATKKDFDNTVAIHPTGSEEFVTMR</sequence>
<evidence type="ECO:0000256" key="1">
    <source>
        <dbReference type="ARBA" id="ARBA00004496"/>
    </source>
</evidence>
<evidence type="ECO:0000259" key="19">
    <source>
        <dbReference type="Pfam" id="PF02852"/>
    </source>
</evidence>
<dbReference type="PANTHER" id="PTHR42737:SF2">
    <property type="entry name" value="GLUTATHIONE REDUCTASE"/>
    <property type="match status" value="1"/>
</dbReference>
<evidence type="ECO:0000256" key="6">
    <source>
        <dbReference type="ARBA" id="ARBA00022490"/>
    </source>
</evidence>
<dbReference type="Pfam" id="PF02852">
    <property type="entry name" value="Pyr_redox_dim"/>
    <property type="match status" value="1"/>
</dbReference>
<dbReference type="GO" id="GO:0005829">
    <property type="term" value="C:cytosol"/>
    <property type="evidence" value="ECO:0007669"/>
    <property type="project" value="TreeGrafter"/>
</dbReference>
<evidence type="ECO:0000256" key="14">
    <source>
        <dbReference type="ARBA" id="ARBA00056905"/>
    </source>
</evidence>
<evidence type="ECO:0000256" key="2">
    <source>
        <dbReference type="ARBA" id="ARBA00007532"/>
    </source>
</evidence>
<proteinExistence type="inferred from homology"/>
<accession>A0A1A7NU02</accession>
<gene>
    <name evidence="21" type="ORF">QS62_08830</name>
    <name evidence="22" type="ORF">QV09_07725</name>
</gene>
<dbReference type="OrthoDB" id="9800167at2"/>
<keyword evidence="9" id="KW-0521">NADP</keyword>
<keyword evidence="6" id="KW-0963">Cytoplasm</keyword>
<dbReference type="PROSITE" id="PS00076">
    <property type="entry name" value="PYRIDINE_REDOX_1"/>
    <property type="match status" value="1"/>
</dbReference>
<dbReference type="SUPFAM" id="SSF55424">
    <property type="entry name" value="FAD/NAD-linked reductases, dimerisation (C-terminal) domain"/>
    <property type="match status" value="1"/>
</dbReference>
<dbReference type="GO" id="GO:0050661">
    <property type="term" value="F:NADP binding"/>
    <property type="evidence" value="ECO:0007669"/>
    <property type="project" value="InterPro"/>
</dbReference>
<comment type="function">
    <text evidence="14">Catalyzes the reduction of glutathione disulfide (GSSG) to reduced glutathione (GSH). Constitutes the major mechanism to maintain a high GSH:GSSG ratio in the cytosol.</text>
</comment>
<keyword evidence="11" id="KW-1015">Disulfide bond</keyword>
<dbReference type="GO" id="GO:0050660">
    <property type="term" value="F:flavin adenine dinucleotide binding"/>
    <property type="evidence" value="ECO:0007669"/>
    <property type="project" value="InterPro"/>
</dbReference>
<feature type="domain" description="FAD/NAD(P)-binding" evidence="20">
    <location>
        <begin position="5"/>
        <end position="318"/>
    </location>
</feature>
<feature type="domain" description="Pyridine nucleotide-disulphide oxidoreductase dimerisation" evidence="19">
    <location>
        <begin position="339"/>
        <end position="449"/>
    </location>
</feature>
<evidence type="ECO:0000256" key="3">
    <source>
        <dbReference type="ARBA" id="ARBA00011738"/>
    </source>
</evidence>
<dbReference type="STRING" id="505341.QV08_06775"/>
<keyword evidence="16" id="KW-0520">NAD</keyword>
<dbReference type="NCBIfam" id="TIGR01421">
    <property type="entry name" value="gluta_reduc_1"/>
    <property type="match status" value="1"/>
</dbReference>
<dbReference type="InterPro" id="IPR046952">
    <property type="entry name" value="GSHR/TRXR-like"/>
</dbReference>
<protein>
    <recommendedName>
        <fullName evidence="5">Glutathione reductase</fullName>
        <ecNumber evidence="4">1.8.1.7</ecNumber>
    </recommendedName>
</protein>
<comment type="similarity">
    <text evidence="2 18">Belongs to the class-I pyridine nucleotide-disulfide oxidoreductase family.</text>
</comment>
<organism evidence="21 24">
    <name type="scientific">Gallibacterium salpingitidis</name>
    <dbReference type="NCBI Taxonomy" id="505341"/>
    <lineage>
        <taxon>Bacteria</taxon>
        <taxon>Pseudomonadati</taxon>
        <taxon>Pseudomonadota</taxon>
        <taxon>Gammaproteobacteria</taxon>
        <taxon>Pasteurellales</taxon>
        <taxon>Pasteurellaceae</taxon>
        <taxon>Gallibacterium</taxon>
    </lineage>
</organism>
<evidence type="ECO:0000313" key="23">
    <source>
        <dbReference type="Proteomes" id="UP000092527"/>
    </source>
</evidence>
<dbReference type="GO" id="GO:0006749">
    <property type="term" value="P:glutathione metabolic process"/>
    <property type="evidence" value="ECO:0007669"/>
    <property type="project" value="InterPro"/>
</dbReference>
<evidence type="ECO:0000256" key="8">
    <source>
        <dbReference type="ARBA" id="ARBA00022827"/>
    </source>
</evidence>